<keyword evidence="4" id="KW-1185">Reference proteome</keyword>
<feature type="region of interest" description="Disordered" evidence="2">
    <location>
        <begin position="179"/>
        <end position="211"/>
    </location>
</feature>
<protein>
    <recommendedName>
        <fullName evidence="5">Endonuclease-reverse transcriptase</fullName>
    </recommendedName>
</protein>
<comment type="caution">
    <text evidence="3">The sequence shown here is derived from an EMBL/GenBank/DDBJ whole genome shotgun (WGS) entry which is preliminary data.</text>
</comment>
<dbReference type="Gene3D" id="3.30.70.1820">
    <property type="entry name" value="L1 transposable element, RRM domain"/>
    <property type="match status" value="1"/>
</dbReference>
<gene>
    <name evidence="3" type="ORF">APLA_LOCUS16113</name>
</gene>
<feature type="compositionally biased region" description="Basic and acidic residues" evidence="2">
    <location>
        <begin position="179"/>
        <end position="189"/>
    </location>
</feature>
<dbReference type="PANTHER" id="PTHR37445">
    <property type="entry name" value="PROTEIN CBG24663"/>
    <property type="match status" value="1"/>
</dbReference>
<feature type="coiled-coil region" evidence="1">
    <location>
        <begin position="139"/>
        <end position="170"/>
    </location>
</feature>
<dbReference type="PANTHER" id="PTHR37445:SF3">
    <property type="entry name" value="ZINC FINGER PHD-TYPE DOMAIN-CONTAINING PROTEIN"/>
    <property type="match status" value="1"/>
</dbReference>
<dbReference type="OrthoDB" id="7418725at2759"/>
<feature type="compositionally biased region" description="Polar residues" evidence="2">
    <location>
        <begin position="192"/>
        <end position="206"/>
    </location>
</feature>
<proteinExistence type="predicted"/>
<dbReference type="Proteomes" id="UP000494106">
    <property type="component" value="Unassembled WGS sequence"/>
</dbReference>
<reference evidence="3 4" key="1">
    <citation type="submission" date="2020-04" db="EMBL/GenBank/DDBJ databases">
        <authorList>
            <person name="Wallbank WR R."/>
            <person name="Pardo Diaz C."/>
            <person name="Kozak K."/>
            <person name="Martin S."/>
            <person name="Jiggins C."/>
            <person name="Moest M."/>
            <person name="Warren A I."/>
            <person name="Byers J.R.P. K."/>
            <person name="Montejo-Kovacevich G."/>
            <person name="Yen C E."/>
        </authorList>
    </citation>
    <scope>NUCLEOTIDE SEQUENCE [LARGE SCALE GENOMIC DNA]</scope>
</reference>
<evidence type="ECO:0008006" key="5">
    <source>
        <dbReference type="Google" id="ProtNLM"/>
    </source>
</evidence>
<name>A0A8S1BL50_ARCPL</name>
<evidence type="ECO:0000256" key="1">
    <source>
        <dbReference type="SAM" id="Coils"/>
    </source>
</evidence>
<evidence type="ECO:0000313" key="3">
    <source>
        <dbReference type="EMBL" id="CAB3257724.1"/>
    </source>
</evidence>
<evidence type="ECO:0000256" key="2">
    <source>
        <dbReference type="SAM" id="MobiDB-lite"/>
    </source>
</evidence>
<sequence>MELEKQTTTITQNITDTLMRTIDDKIQPLLEENKHLKSEVQTLNRKVKYLEEMNKKNNIILHGVKETENNYAKLFNIITDILQKMNVKIEKYEINKYYRLGKKQDESKIRPILISFTSYQRKAEIMKNKAKMPPKIFLTEDFSKEKLELRKNLQQQLKEEREKGNEAYIKNNKLIVRGKPEAEKRKREISMSPRNIQKQPNSTEGNNLIAPSKMHKTDAFAYMRARSFSLAEKQTQPHKA</sequence>
<dbReference type="AlphaFoldDB" id="A0A8S1BL50"/>
<feature type="coiled-coil region" evidence="1">
    <location>
        <begin position="26"/>
        <end position="53"/>
    </location>
</feature>
<organism evidence="3 4">
    <name type="scientific">Arctia plantaginis</name>
    <name type="common">Wood tiger moth</name>
    <name type="synonym">Phalaena plantaginis</name>
    <dbReference type="NCBI Taxonomy" id="874455"/>
    <lineage>
        <taxon>Eukaryota</taxon>
        <taxon>Metazoa</taxon>
        <taxon>Ecdysozoa</taxon>
        <taxon>Arthropoda</taxon>
        <taxon>Hexapoda</taxon>
        <taxon>Insecta</taxon>
        <taxon>Pterygota</taxon>
        <taxon>Neoptera</taxon>
        <taxon>Endopterygota</taxon>
        <taxon>Lepidoptera</taxon>
        <taxon>Glossata</taxon>
        <taxon>Ditrysia</taxon>
        <taxon>Noctuoidea</taxon>
        <taxon>Erebidae</taxon>
        <taxon>Arctiinae</taxon>
        <taxon>Arctia</taxon>
    </lineage>
</organism>
<dbReference type="EMBL" id="CADEBC010000592">
    <property type="protein sequence ID" value="CAB3257724.1"/>
    <property type="molecule type" value="Genomic_DNA"/>
</dbReference>
<accession>A0A8S1BL50</accession>
<keyword evidence="1" id="KW-0175">Coiled coil</keyword>
<evidence type="ECO:0000313" key="4">
    <source>
        <dbReference type="Proteomes" id="UP000494106"/>
    </source>
</evidence>